<keyword evidence="3 5" id="KW-0472">Membrane</keyword>
<dbReference type="STRING" id="282301.A0A267FVL9"/>
<feature type="compositionally biased region" description="Polar residues" evidence="4">
    <location>
        <begin position="486"/>
        <end position="495"/>
    </location>
</feature>
<feature type="compositionally biased region" description="Low complexity" evidence="4">
    <location>
        <begin position="496"/>
        <end position="526"/>
    </location>
</feature>
<feature type="transmembrane region" description="Helical" evidence="5">
    <location>
        <begin position="190"/>
        <end position="213"/>
    </location>
</feature>
<reference evidence="6 7" key="1">
    <citation type="submission" date="2017-06" db="EMBL/GenBank/DDBJ databases">
        <title>A platform for efficient transgenesis in Macrostomum lignano, a flatworm model organism for stem cell research.</title>
        <authorList>
            <person name="Berezikov E."/>
        </authorList>
    </citation>
    <scope>NUCLEOTIDE SEQUENCE [LARGE SCALE GENOMIC DNA]</scope>
    <source>
        <strain evidence="6">DV1</strain>
        <tissue evidence="6">Whole organism</tissue>
    </source>
</reference>
<gene>
    <name evidence="6" type="ORF">BOX15_Mlig021232g1</name>
</gene>
<dbReference type="EMBL" id="NIVC01000719">
    <property type="protein sequence ID" value="PAA77870.1"/>
    <property type="molecule type" value="Genomic_DNA"/>
</dbReference>
<feature type="region of interest" description="Disordered" evidence="4">
    <location>
        <begin position="1"/>
        <end position="92"/>
    </location>
</feature>
<dbReference type="PANTHER" id="PTHR23121">
    <property type="entry name" value="SODIUM-DEPENDENT GLUCOSE TRANSPORTER 1"/>
    <property type="match status" value="1"/>
</dbReference>
<feature type="compositionally biased region" description="Polar residues" evidence="4">
    <location>
        <begin position="422"/>
        <end position="431"/>
    </location>
</feature>
<feature type="transmembrane region" description="Helical" evidence="5">
    <location>
        <begin position="99"/>
        <end position="118"/>
    </location>
</feature>
<feature type="compositionally biased region" description="Basic residues" evidence="4">
    <location>
        <begin position="50"/>
        <end position="61"/>
    </location>
</feature>
<dbReference type="InterPro" id="IPR036259">
    <property type="entry name" value="MFS_trans_sf"/>
</dbReference>
<evidence type="ECO:0000256" key="3">
    <source>
        <dbReference type="ARBA" id="ARBA00023136"/>
    </source>
</evidence>
<feature type="compositionally biased region" description="Polar residues" evidence="4">
    <location>
        <begin position="364"/>
        <end position="373"/>
    </location>
</feature>
<feature type="transmembrane region" description="Helical" evidence="5">
    <location>
        <begin position="138"/>
        <end position="159"/>
    </location>
</feature>
<feature type="transmembrane region" description="Helical" evidence="5">
    <location>
        <begin position="821"/>
        <end position="841"/>
    </location>
</feature>
<sequence length="936" mass="95578">MDSDSDDFGGSGDNKALIDRRHLNGSNRNFTNYNNNNDKHNSSESPTSSRHYRKRQPKRNRPVAGAAALNSTTTTSDDVESSTSRRSSSRCCGSGRRAFDLYAGMSLAGVACGLALAMPGPTLLALENSTGSREDQVVLLFAGRAVGGLGGALLGRFLAEFASPRVLGSAGLAGACIGSLLVLLCDKIWSLMPAFAVQGFGLLLCLSAASAVFQHHYSSSGLPRRLFLAASALGMLLAPLTALACGGSGVGGGLVPGNVTLLRQHKDLRMLTGLDSRSGRAVRSASAGLSNAAAALQSSAAELPSVASAQLKPLVAAPQSSVAAPQPSVAVPQSSVAAPASSAVAASSAAPPPAPQKSKKPGITDSQQLNQSPHVADGSVSGNKVKLHKEAQRVGQIHKEQHAAASAGSFSGVKSSSVPQPALNSTTSPGIQANSTEFPGINSTANISVTVAPKPDIVNNTGYTITKTATNTSVVVSAAIDTEGSIETTVSSTEPTASTTKTTASTTKTTDSTTKTTDSTTKTTASTTKTIASTTKTIDSTTKTTASTIKTTDSTKKITASTTKTTDSTTKTTDSTTKAPAVTSSSPTTNTKTYTTSSIWATTLTTTIPGQSATLSSPKPTPTASPASAALAYWRGLSSLQTLYIILACAAAIAALLLAVCSCSCPAYQFPSASSSSAAANAALSSVTMSADHVIMRVCLFCAGFCLHGLEVTLGGYLFSYSVRYLGLTVRSGLLITGLMYLGMLLSRLLALCCCLRCLRAPALQLGLNSVLLTVGVALFWPAGHAWLWAAALLTGVGLAPMLTGLVDLCERLLSYGNFRCAAVFLICGQLTGEMLVPALTGYLHRATSSPGVLVRVTSPLLLVGLCSVGAVCALAKTRFASSASARHLRVAGAGGVGVDDVYDCDGDSGGESNEEFDMTELLRGNNGGRGGAAAI</sequence>
<feature type="transmembrane region" description="Helical" evidence="5">
    <location>
        <begin position="225"/>
        <end position="244"/>
    </location>
</feature>
<keyword evidence="1 5" id="KW-0812">Transmembrane</keyword>
<dbReference type="SUPFAM" id="SSF103473">
    <property type="entry name" value="MFS general substrate transporter"/>
    <property type="match status" value="2"/>
</dbReference>
<comment type="caution">
    <text evidence="6">The sequence shown here is derived from an EMBL/GenBank/DDBJ whole genome shotgun (WGS) entry which is preliminary data.</text>
</comment>
<dbReference type="PANTHER" id="PTHR23121:SF9">
    <property type="entry name" value="SODIUM-DEPENDENT GLUCOSE TRANSPORTER 1"/>
    <property type="match status" value="1"/>
</dbReference>
<dbReference type="Gene3D" id="1.20.1250.20">
    <property type="entry name" value="MFS general substrate transporter like domains"/>
    <property type="match status" value="1"/>
</dbReference>
<evidence type="ECO:0000313" key="7">
    <source>
        <dbReference type="Proteomes" id="UP000215902"/>
    </source>
</evidence>
<evidence type="ECO:0000256" key="1">
    <source>
        <dbReference type="ARBA" id="ARBA00022692"/>
    </source>
</evidence>
<dbReference type="Proteomes" id="UP000215902">
    <property type="component" value="Unassembled WGS sequence"/>
</dbReference>
<evidence type="ECO:0000256" key="5">
    <source>
        <dbReference type="SAM" id="Phobius"/>
    </source>
</evidence>
<evidence type="ECO:0000256" key="4">
    <source>
        <dbReference type="SAM" id="MobiDB-lite"/>
    </source>
</evidence>
<feature type="compositionally biased region" description="Low complexity" evidence="4">
    <location>
        <begin position="24"/>
        <end position="36"/>
    </location>
</feature>
<evidence type="ECO:0000313" key="6">
    <source>
        <dbReference type="EMBL" id="PAA77870.1"/>
    </source>
</evidence>
<feature type="compositionally biased region" description="Low complexity" evidence="4">
    <location>
        <begin position="71"/>
        <end position="92"/>
    </location>
</feature>
<feature type="transmembrane region" description="Helical" evidence="5">
    <location>
        <begin position="787"/>
        <end position="809"/>
    </location>
</feature>
<feature type="transmembrane region" description="Helical" evidence="5">
    <location>
        <begin position="763"/>
        <end position="781"/>
    </location>
</feature>
<organism evidence="6 7">
    <name type="scientific">Macrostomum lignano</name>
    <dbReference type="NCBI Taxonomy" id="282301"/>
    <lineage>
        <taxon>Eukaryota</taxon>
        <taxon>Metazoa</taxon>
        <taxon>Spiralia</taxon>
        <taxon>Lophotrochozoa</taxon>
        <taxon>Platyhelminthes</taxon>
        <taxon>Rhabditophora</taxon>
        <taxon>Macrostomorpha</taxon>
        <taxon>Macrostomida</taxon>
        <taxon>Macrostomidae</taxon>
        <taxon>Macrostomum</taxon>
    </lineage>
</organism>
<feature type="region of interest" description="Disordered" evidence="4">
    <location>
        <begin position="344"/>
        <end position="431"/>
    </location>
</feature>
<feature type="region of interest" description="Disordered" evidence="4">
    <location>
        <begin position="563"/>
        <end position="590"/>
    </location>
</feature>
<evidence type="ECO:0000256" key="2">
    <source>
        <dbReference type="ARBA" id="ARBA00022989"/>
    </source>
</evidence>
<feature type="transmembrane region" description="Helical" evidence="5">
    <location>
        <begin position="732"/>
        <end position="751"/>
    </location>
</feature>
<dbReference type="AlphaFoldDB" id="A0A267FVL9"/>
<feature type="compositionally biased region" description="Low complexity" evidence="4">
    <location>
        <begin position="403"/>
        <end position="418"/>
    </location>
</feature>
<proteinExistence type="predicted"/>
<feature type="compositionally biased region" description="Basic and acidic residues" evidence="4">
    <location>
        <begin position="388"/>
        <end position="402"/>
    </location>
</feature>
<protein>
    <submittedName>
        <fullName evidence="6">Uncharacterized protein</fullName>
    </submittedName>
</protein>
<name>A0A267FVL9_9PLAT</name>
<feature type="transmembrane region" description="Helical" evidence="5">
    <location>
        <begin position="166"/>
        <end position="184"/>
    </location>
</feature>
<accession>A0A267FVL9</accession>
<feature type="region of interest" description="Disordered" evidence="4">
    <location>
        <begin position="486"/>
        <end position="526"/>
    </location>
</feature>
<feature type="transmembrane region" description="Helical" evidence="5">
    <location>
        <begin position="643"/>
        <end position="668"/>
    </location>
</feature>
<feature type="transmembrane region" description="Helical" evidence="5">
    <location>
        <begin position="698"/>
        <end position="720"/>
    </location>
</feature>
<keyword evidence="7" id="KW-1185">Reference proteome</keyword>
<feature type="transmembrane region" description="Helical" evidence="5">
    <location>
        <begin position="861"/>
        <end position="880"/>
    </location>
</feature>
<keyword evidence="2 5" id="KW-1133">Transmembrane helix</keyword>